<organism evidence="1 2">
    <name type="scientific">Pinctada imbricata</name>
    <name type="common">Atlantic pearl-oyster</name>
    <name type="synonym">Pinctada martensii</name>
    <dbReference type="NCBI Taxonomy" id="66713"/>
    <lineage>
        <taxon>Eukaryota</taxon>
        <taxon>Metazoa</taxon>
        <taxon>Spiralia</taxon>
        <taxon>Lophotrochozoa</taxon>
        <taxon>Mollusca</taxon>
        <taxon>Bivalvia</taxon>
        <taxon>Autobranchia</taxon>
        <taxon>Pteriomorphia</taxon>
        <taxon>Pterioida</taxon>
        <taxon>Pterioidea</taxon>
        <taxon>Pteriidae</taxon>
        <taxon>Pinctada</taxon>
    </lineage>
</organism>
<gene>
    <name evidence="1" type="ORF">FSP39_011826</name>
</gene>
<protein>
    <submittedName>
        <fullName evidence="1">Uncharacterized protein</fullName>
    </submittedName>
</protein>
<dbReference type="AlphaFoldDB" id="A0AA89BR16"/>
<name>A0AA89BR16_PINIB</name>
<evidence type="ECO:0000313" key="1">
    <source>
        <dbReference type="EMBL" id="KAK3084339.1"/>
    </source>
</evidence>
<accession>A0AA89BR16</accession>
<dbReference type="EMBL" id="VSWD01000013">
    <property type="protein sequence ID" value="KAK3084339.1"/>
    <property type="molecule type" value="Genomic_DNA"/>
</dbReference>
<keyword evidence="2" id="KW-1185">Reference proteome</keyword>
<sequence length="440" mass="51552">MKNTEQTSIRIDAKGTRNVNVQHRNIKHKGLHINQRDQWATGAELGRPSAMEITEGVSILEERKRKSVVKHQRGLEEAVSRIKEKRALVISGRKGCWKNYFSEDLINRLLDDKIVSKAALIESKQDWNAFLQLTGSKCAYLKSEEMVQTRDWLSFTNEYNSEEMFLIIVHGVEVYDIKHYEDNFDSIINLAFSEFELTIDERKIAITDACRLKNHEIDESIENAVEIETKEGFLETLNEYFSNTNILKWCTLTDYFSNIVPRLKQPNAIYLSTTAKHDLEFFLLAFCYLSASDIDISVLYNPNNKDTIHRFVNLEGHARMSSYEEIASTRHKLMKYNLRTGKTDMLAMYGEKYPQYYIEYSVNSEFFIEHTGSETSNVQVYVMIPKRYWYKFVQRLVDMLGKEKCKTYLEDHDPDLIPYITTEFPPEKERFDLVDVSRDM</sequence>
<evidence type="ECO:0000313" key="2">
    <source>
        <dbReference type="Proteomes" id="UP001186944"/>
    </source>
</evidence>
<proteinExistence type="predicted"/>
<reference evidence="1" key="1">
    <citation type="submission" date="2019-08" db="EMBL/GenBank/DDBJ databases">
        <title>The improved chromosome-level genome for the pearl oyster Pinctada fucata martensii using PacBio sequencing and Hi-C.</title>
        <authorList>
            <person name="Zheng Z."/>
        </authorList>
    </citation>
    <scope>NUCLEOTIDE SEQUENCE</scope>
    <source>
        <strain evidence="1">ZZ-2019</strain>
        <tissue evidence="1">Adductor muscle</tissue>
    </source>
</reference>
<comment type="caution">
    <text evidence="1">The sequence shown here is derived from an EMBL/GenBank/DDBJ whole genome shotgun (WGS) entry which is preliminary data.</text>
</comment>
<dbReference type="Proteomes" id="UP001186944">
    <property type="component" value="Unassembled WGS sequence"/>
</dbReference>